<organism evidence="1 2">
    <name type="scientific">Zingiber officinale</name>
    <name type="common">Ginger</name>
    <name type="synonym">Amomum zingiber</name>
    <dbReference type="NCBI Taxonomy" id="94328"/>
    <lineage>
        <taxon>Eukaryota</taxon>
        <taxon>Viridiplantae</taxon>
        <taxon>Streptophyta</taxon>
        <taxon>Embryophyta</taxon>
        <taxon>Tracheophyta</taxon>
        <taxon>Spermatophyta</taxon>
        <taxon>Magnoliopsida</taxon>
        <taxon>Liliopsida</taxon>
        <taxon>Zingiberales</taxon>
        <taxon>Zingiberaceae</taxon>
        <taxon>Zingiber</taxon>
    </lineage>
</organism>
<proteinExistence type="predicted"/>
<accession>A0A8J5GS92</accession>
<dbReference type="OrthoDB" id="2107747at2759"/>
<evidence type="ECO:0008006" key="3">
    <source>
        <dbReference type="Google" id="ProtNLM"/>
    </source>
</evidence>
<dbReference type="AlphaFoldDB" id="A0A8J5GS92"/>
<dbReference type="InterPro" id="IPR052147">
    <property type="entry name" value="PP2-like/Lectin"/>
</dbReference>
<evidence type="ECO:0000313" key="2">
    <source>
        <dbReference type="Proteomes" id="UP000734854"/>
    </source>
</evidence>
<name>A0A8J5GS92_ZINOF</name>
<sequence length="196" mass="22179">MEGVEANHGDKAHHVAVDVQSGTETLVWEKHGAIHISAKAMNIAWASDNRFWEWMDLPNDDFKEKYDFATAVGLKQVSWLEVDGTVDLAKLAELSLSLSHEKTYEIVYHIKFKVDAFGWQNLPVTFALITPDEQMHRSEVLESRRGHSNQWHEVHGNDFKGPKTTTGKLSFGMFETSNQKWKGGMILAGVTIRAKN</sequence>
<dbReference type="PANTHER" id="PTHR48478:SF1">
    <property type="entry name" value="LECTIN-LIKE"/>
    <property type="match status" value="1"/>
</dbReference>
<comment type="caution">
    <text evidence="1">The sequence shown here is derived from an EMBL/GenBank/DDBJ whole genome shotgun (WGS) entry which is preliminary data.</text>
</comment>
<dbReference type="EMBL" id="JACMSC010000007">
    <property type="protein sequence ID" value="KAG6513248.1"/>
    <property type="molecule type" value="Genomic_DNA"/>
</dbReference>
<dbReference type="Proteomes" id="UP000734854">
    <property type="component" value="Unassembled WGS sequence"/>
</dbReference>
<dbReference type="InterPro" id="IPR025886">
    <property type="entry name" value="PP2-like"/>
</dbReference>
<dbReference type="GO" id="GO:0030246">
    <property type="term" value="F:carbohydrate binding"/>
    <property type="evidence" value="ECO:0007669"/>
    <property type="project" value="InterPro"/>
</dbReference>
<gene>
    <name evidence="1" type="ORF">ZIOFF_023561</name>
</gene>
<dbReference type="Pfam" id="PF14299">
    <property type="entry name" value="PP2"/>
    <property type="match status" value="1"/>
</dbReference>
<dbReference type="PANTHER" id="PTHR48478">
    <property type="entry name" value="LECTIN-LIKE"/>
    <property type="match status" value="1"/>
</dbReference>
<keyword evidence="2" id="KW-1185">Reference proteome</keyword>
<reference evidence="1 2" key="1">
    <citation type="submission" date="2020-08" db="EMBL/GenBank/DDBJ databases">
        <title>Plant Genome Project.</title>
        <authorList>
            <person name="Zhang R.-G."/>
        </authorList>
    </citation>
    <scope>NUCLEOTIDE SEQUENCE [LARGE SCALE GENOMIC DNA]</scope>
    <source>
        <tissue evidence="1">Rhizome</tissue>
    </source>
</reference>
<evidence type="ECO:0000313" key="1">
    <source>
        <dbReference type="EMBL" id="KAG6513248.1"/>
    </source>
</evidence>
<protein>
    <recommendedName>
        <fullName evidence="3">Lectin</fullName>
    </recommendedName>
</protein>